<protein>
    <submittedName>
        <fullName evidence="2">Uncharacterized protein</fullName>
    </submittedName>
</protein>
<feature type="transmembrane region" description="Helical" evidence="1">
    <location>
        <begin position="94"/>
        <end position="116"/>
    </location>
</feature>
<keyword evidence="1" id="KW-1133">Transmembrane helix</keyword>
<name>X1BW66_9ZZZZ</name>
<comment type="caution">
    <text evidence="2">The sequence shown here is derived from an EMBL/GenBank/DDBJ whole genome shotgun (WGS) entry which is preliminary data.</text>
</comment>
<organism evidence="2">
    <name type="scientific">marine sediment metagenome</name>
    <dbReference type="NCBI Taxonomy" id="412755"/>
    <lineage>
        <taxon>unclassified sequences</taxon>
        <taxon>metagenomes</taxon>
        <taxon>ecological metagenomes</taxon>
    </lineage>
</organism>
<accession>X1BW66</accession>
<reference evidence="2" key="1">
    <citation type="journal article" date="2014" name="Front. Microbiol.">
        <title>High frequency of phylogenetically diverse reductive dehalogenase-homologous genes in deep subseafloor sedimentary metagenomes.</title>
        <authorList>
            <person name="Kawai M."/>
            <person name="Futagami T."/>
            <person name="Toyoda A."/>
            <person name="Takaki Y."/>
            <person name="Nishi S."/>
            <person name="Hori S."/>
            <person name="Arai W."/>
            <person name="Tsubouchi T."/>
            <person name="Morono Y."/>
            <person name="Uchiyama I."/>
            <person name="Ito T."/>
            <person name="Fujiyama A."/>
            <person name="Inagaki F."/>
            <person name="Takami H."/>
        </authorList>
    </citation>
    <scope>NUCLEOTIDE SEQUENCE</scope>
    <source>
        <strain evidence="2">Expedition CK06-06</strain>
    </source>
</reference>
<keyword evidence="1" id="KW-0472">Membrane</keyword>
<keyword evidence="1" id="KW-0812">Transmembrane</keyword>
<sequence length="128" mass="14522">MFIVGTDRYDPNSKILLLKLNSSGIIVNNFFWGGPNRDKIEQVFIDAQDNIYFLGISESVNPWNVHRDYTILVKNPKANGSPPELNYGFGKNDALVFTIMSFVSLISLTVILSILIPEISIFKRNKRN</sequence>
<evidence type="ECO:0000256" key="1">
    <source>
        <dbReference type="SAM" id="Phobius"/>
    </source>
</evidence>
<proteinExistence type="predicted"/>
<dbReference type="EMBL" id="BART01014431">
    <property type="protein sequence ID" value="GAG88423.1"/>
    <property type="molecule type" value="Genomic_DNA"/>
</dbReference>
<feature type="non-terminal residue" evidence="2">
    <location>
        <position position="128"/>
    </location>
</feature>
<dbReference type="AlphaFoldDB" id="X1BW66"/>
<gene>
    <name evidence="2" type="ORF">S01H4_28800</name>
</gene>
<evidence type="ECO:0000313" key="2">
    <source>
        <dbReference type="EMBL" id="GAG88423.1"/>
    </source>
</evidence>